<dbReference type="PANTHER" id="PTHR12110">
    <property type="entry name" value="HYDROXYPYRUVATE ISOMERASE"/>
    <property type="match status" value="1"/>
</dbReference>
<evidence type="ECO:0000259" key="1">
    <source>
        <dbReference type="Pfam" id="PF01261"/>
    </source>
</evidence>
<dbReference type="PANTHER" id="PTHR12110:SF41">
    <property type="entry name" value="INOSOSE DEHYDRATASE"/>
    <property type="match status" value="1"/>
</dbReference>
<dbReference type="GO" id="GO:0016853">
    <property type="term" value="F:isomerase activity"/>
    <property type="evidence" value="ECO:0007669"/>
    <property type="project" value="UniProtKB-KW"/>
</dbReference>
<dbReference type="Gene3D" id="3.20.20.150">
    <property type="entry name" value="Divalent-metal-dependent TIM barrel enzymes"/>
    <property type="match status" value="1"/>
</dbReference>
<evidence type="ECO:0000313" key="2">
    <source>
        <dbReference type="EMBL" id="CUX17730.1"/>
    </source>
</evidence>
<keyword evidence="2" id="KW-0413">Isomerase</keyword>
<dbReference type="EMBL" id="FBWC01000008">
    <property type="protein sequence ID" value="CUX17730.1"/>
    <property type="molecule type" value="Genomic_DNA"/>
</dbReference>
<dbReference type="AlphaFoldDB" id="A0A1S7P9C2"/>
<name>A0A1S7P9C2_AGRTU</name>
<feature type="domain" description="Xylose isomerase-like TIM barrel" evidence="1">
    <location>
        <begin position="24"/>
        <end position="246"/>
    </location>
</feature>
<gene>
    <name evidence="2" type="ORF">AGR4C_Cc160216</name>
</gene>
<sequence>MRRLGIHSFVWTGGQSQEGLEEALRKTAEHGYRTIEFAYLRPEKFNLDKLAKLAQSLDVEIGVTMGLSLDKDVSSENSDEVAGGKAVLADAVKAVRDIGGNKLGGILYSAHTKYNRQPTKKGWDNSVAAIAKTADIAKASGVDLVLELVNRFESNLLNTTAQGLRFIEETGSDHVRLHLDTFHMNIEEANPAAAIRLAGDKIGYFHIGESNRGYLGDGTINFDLIFDALLDVDYQRDIVFESFSTTVVDEGLSLACAIWRDTWTENDPLAAHAKRYIELKMDEAKRRRATNARSA</sequence>
<dbReference type="RefSeq" id="WP_003522969.1">
    <property type="nucleotide sequence ID" value="NZ_LT009730.1"/>
</dbReference>
<proteinExistence type="predicted"/>
<dbReference type="InterPro" id="IPR050312">
    <property type="entry name" value="IolE/XylAMocC-like"/>
</dbReference>
<evidence type="ECO:0000313" key="3">
    <source>
        <dbReference type="Proteomes" id="UP000191897"/>
    </source>
</evidence>
<dbReference type="Proteomes" id="UP000191897">
    <property type="component" value="Unassembled WGS sequence"/>
</dbReference>
<protein>
    <submittedName>
        <fullName evidence="2">Sugar phosphate isomerase/epimerase</fullName>
    </submittedName>
</protein>
<organism evidence="2 3">
    <name type="scientific">Agrobacterium tumefaciens str. Kerr 14</name>
    <dbReference type="NCBI Taxonomy" id="1183424"/>
    <lineage>
        <taxon>Bacteria</taxon>
        <taxon>Pseudomonadati</taxon>
        <taxon>Pseudomonadota</taxon>
        <taxon>Alphaproteobacteria</taxon>
        <taxon>Hyphomicrobiales</taxon>
        <taxon>Rhizobiaceae</taxon>
        <taxon>Rhizobium/Agrobacterium group</taxon>
        <taxon>Agrobacterium</taxon>
        <taxon>Agrobacterium tumefaciens complex</taxon>
    </lineage>
</organism>
<dbReference type="SUPFAM" id="SSF51658">
    <property type="entry name" value="Xylose isomerase-like"/>
    <property type="match status" value="1"/>
</dbReference>
<accession>A0A1S7P9C2</accession>
<dbReference type="Pfam" id="PF01261">
    <property type="entry name" value="AP_endonuc_2"/>
    <property type="match status" value="1"/>
</dbReference>
<dbReference type="InterPro" id="IPR036237">
    <property type="entry name" value="Xyl_isomerase-like_sf"/>
</dbReference>
<reference evidence="2 3" key="1">
    <citation type="submission" date="2016-01" db="EMBL/GenBank/DDBJ databases">
        <authorList>
            <person name="Oliw E.H."/>
        </authorList>
    </citation>
    <scope>NUCLEOTIDE SEQUENCE [LARGE SCALE GENOMIC DNA]</scope>
    <source>
        <strain evidence="2 3">Kerr 14</strain>
    </source>
</reference>
<dbReference type="InterPro" id="IPR013022">
    <property type="entry name" value="Xyl_isomerase-like_TIM-brl"/>
</dbReference>